<dbReference type="Pfam" id="PF07715">
    <property type="entry name" value="Plug"/>
    <property type="match status" value="1"/>
</dbReference>
<evidence type="ECO:0000256" key="11">
    <source>
        <dbReference type="PROSITE-ProRule" id="PRU01360"/>
    </source>
</evidence>
<comment type="caution">
    <text evidence="15">The sequence shown here is derived from an EMBL/GenBank/DDBJ whole genome shotgun (WGS) entry which is preliminary data.</text>
</comment>
<evidence type="ECO:0000313" key="16">
    <source>
        <dbReference type="Proteomes" id="UP000234845"/>
    </source>
</evidence>
<evidence type="ECO:0000259" key="14">
    <source>
        <dbReference type="Pfam" id="PF07715"/>
    </source>
</evidence>
<evidence type="ECO:0000313" key="15">
    <source>
        <dbReference type="EMBL" id="PLW82874.1"/>
    </source>
</evidence>
<dbReference type="PANTHER" id="PTHR32552">
    <property type="entry name" value="FERRICHROME IRON RECEPTOR-RELATED"/>
    <property type="match status" value="1"/>
</dbReference>
<evidence type="ECO:0008006" key="17">
    <source>
        <dbReference type="Google" id="ProtNLM"/>
    </source>
</evidence>
<reference evidence="16" key="1">
    <citation type="submission" date="2017-11" db="EMBL/GenBank/DDBJ databases">
        <title>The draft genome sequence of Chromatocurvus sp. F02.</title>
        <authorList>
            <person name="Du Z.-J."/>
            <person name="Chang Y.-Q."/>
        </authorList>
    </citation>
    <scope>NUCLEOTIDE SEQUENCE [LARGE SCALE GENOMIC DNA]</scope>
    <source>
        <strain evidence="16">F02</strain>
    </source>
</reference>
<accession>A0A2N5Y387</accession>
<protein>
    <recommendedName>
        <fullName evidence="17">TonB-dependent receptor</fullName>
    </recommendedName>
</protein>
<dbReference type="RefSeq" id="WP_101520474.1">
    <property type="nucleotide sequence ID" value="NZ_PKLZ01000003.1"/>
</dbReference>
<evidence type="ECO:0000256" key="6">
    <source>
        <dbReference type="ARBA" id="ARBA00023004"/>
    </source>
</evidence>
<sequence length="818" mass="90592">MRKRLLEIAVFLQYDQSQVVFAKPVGGIKWLARSFHKHKHKHEFGSGEYNMKRKYLLLSASIIAIGYPFAAPALTQEAAQEPGRSDRQTRTLEVITVTAQRRQEDIQDVPISVTAITGELILESGVNDMTDLSFLVPNFQINPGGQVVAPRVGIRGVNSVSNQGIEPSVGIFVDGAYVPRPGAIMNNLFDVQQVEVLRGPQGTLFGRNTPIGAINILTNRPEDVFGGSLTAELANFGSGGVEGHLTGPLAENLSGRVGFSYRKQGAYLENTFDNEDELEREDFGIRGRLLWDITDTIEADLVMDHQRLEHSGASQEFLTGTVPQVFKDRVLALYGEEIDDSDTFDRKINHSHSDAGTVDQTGVTLTFNVGLGEHTLTSISAYREFEEETGVEEIMRMPIDFLPREGELSFENMSQEFRIASPTGQTFEYIAGLFLYDEEFGNITSFNLGDDYCNIFLGSIGQEENVARCNANPLQAQVENFSQELTSTAVFGQATYNATEALSFTGGLRWTRDEKEGVYERVINNIAIQRVASPPEPIQALETSGEAVDWLASARYFINDDMMLFATASTGFKSGGFNSNANSQDRVFDEETSETYEVGVKSTLFNGLVTANGTLFRTDVNDFQERSFDGMSFEVRNAGAVRLQGVEVDVRASPIEQLDIILGVSYLDSEFTDFRGAPGLIAGPVQDLTGERRTESPEWTSSLAVTWTDDIPGTQLEWFVRGEHQFVDEQLFQVNNDPRSRQGAYNITNFRVGLNNPNSNWKVTAFVRNAFDEGYCTRIQNQVLAGLFGGVDRAENTTVMRCIVGRPRTYGIEAGLTF</sequence>
<dbReference type="PROSITE" id="PS52016">
    <property type="entry name" value="TONB_DEPENDENT_REC_3"/>
    <property type="match status" value="1"/>
</dbReference>
<dbReference type="PANTHER" id="PTHR32552:SF81">
    <property type="entry name" value="TONB-DEPENDENT OUTER MEMBRANE RECEPTOR"/>
    <property type="match status" value="1"/>
</dbReference>
<dbReference type="InterPro" id="IPR012910">
    <property type="entry name" value="Plug_dom"/>
</dbReference>
<gene>
    <name evidence="15" type="ORF">CWI75_05340</name>
</gene>
<dbReference type="Proteomes" id="UP000234845">
    <property type="component" value="Unassembled WGS sequence"/>
</dbReference>
<feature type="domain" description="TonB-dependent receptor plug" evidence="14">
    <location>
        <begin position="106"/>
        <end position="212"/>
    </location>
</feature>
<keyword evidence="9 11" id="KW-0472">Membrane</keyword>
<evidence type="ECO:0000256" key="2">
    <source>
        <dbReference type="ARBA" id="ARBA00022448"/>
    </source>
</evidence>
<evidence type="ECO:0000259" key="13">
    <source>
        <dbReference type="Pfam" id="PF00593"/>
    </source>
</evidence>
<dbReference type="InterPro" id="IPR000531">
    <property type="entry name" value="Beta-barrel_TonB"/>
</dbReference>
<evidence type="ECO:0000256" key="7">
    <source>
        <dbReference type="ARBA" id="ARBA00023065"/>
    </source>
</evidence>
<dbReference type="EMBL" id="PKLZ01000003">
    <property type="protein sequence ID" value="PLW82874.1"/>
    <property type="molecule type" value="Genomic_DNA"/>
</dbReference>
<dbReference type="GO" id="GO:0006826">
    <property type="term" value="P:iron ion transport"/>
    <property type="evidence" value="ECO:0007669"/>
    <property type="project" value="UniProtKB-KW"/>
</dbReference>
<feature type="domain" description="TonB-dependent receptor-like beta-barrel" evidence="13">
    <location>
        <begin position="335"/>
        <end position="769"/>
    </location>
</feature>
<evidence type="ECO:0000256" key="8">
    <source>
        <dbReference type="ARBA" id="ARBA00023077"/>
    </source>
</evidence>
<evidence type="ECO:0000256" key="12">
    <source>
        <dbReference type="RuleBase" id="RU003357"/>
    </source>
</evidence>
<dbReference type="Gene3D" id="2.40.170.20">
    <property type="entry name" value="TonB-dependent receptor, beta-barrel domain"/>
    <property type="match status" value="1"/>
</dbReference>
<dbReference type="OrthoDB" id="7051185at2"/>
<dbReference type="AlphaFoldDB" id="A0A2N5Y387"/>
<dbReference type="InterPro" id="IPR039426">
    <property type="entry name" value="TonB-dep_rcpt-like"/>
</dbReference>
<keyword evidence="10 11" id="KW-0998">Cell outer membrane</keyword>
<keyword evidence="16" id="KW-1185">Reference proteome</keyword>
<name>A0A2N5Y387_9GAMM</name>
<evidence type="ECO:0000256" key="3">
    <source>
        <dbReference type="ARBA" id="ARBA00022452"/>
    </source>
</evidence>
<dbReference type="InterPro" id="IPR036942">
    <property type="entry name" value="Beta-barrel_TonB_sf"/>
</dbReference>
<keyword evidence="5 11" id="KW-0812">Transmembrane</keyword>
<proteinExistence type="inferred from homology"/>
<evidence type="ECO:0000256" key="10">
    <source>
        <dbReference type="ARBA" id="ARBA00023237"/>
    </source>
</evidence>
<evidence type="ECO:0000256" key="1">
    <source>
        <dbReference type="ARBA" id="ARBA00004571"/>
    </source>
</evidence>
<organism evidence="15 16">
    <name type="scientific">Kineobactrum sediminis</name>
    <dbReference type="NCBI Taxonomy" id="1905677"/>
    <lineage>
        <taxon>Bacteria</taxon>
        <taxon>Pseudomonadati</taxon>
        <taxon>Pseudomonadota</taxon>
        <taxon>Gammaproteobacteria</taxon>
        <taxon>Cellvibrionales</taxon>
        <taxon>Halieaceae</taxon>
        <taxon>Kineobactrum</taxon>
    </lineage>
</organism>
<evidence type="ECO:0000256" key="4">
    <source>
        <dbReference type="ARBA" id="ARBA00022496"/>
    </source>
</evidence>
<comment type="subcellular location">
    <subcellularLocation>
        <location evidence="1 11">Cell outer membrane</location>
        <topology evidence="1 11">Multi-pass membrane protein</topology>
    </subcellularLocation>
</comment>
<keyword evidence="6" id="KW-0408">Iron</keyword>
<comment type="similarity">
    <text evidence="11 12">Belongs to the TonB-dependent receptor family.</text>
</comment>
<evidence type="ECO:0000256" key="5">
    <source>
        <dbReference type="ARBA" id="ARBA00022692"/>
    </source>
</evidence>
<keyword evidence="8 12" id="KW-0798">TonB box</keyword>
<evidence type="ECO:0000256" key="9">
    <source>
        <dbReference type="ARBA" id="ARBA00023136"/>
    </source>
</evidence>
<dbReference type="SUPFAM" id="SSF56935">
    <property type="entry name" value="Porins"/>
    <property type="match status" value="1"/>
</dbReference>
<keyword evidence="7" id="KW-0406">Ion transport</keyword>
<keyword evidence="2 11" id="KW-0813">Transport</keyword>
<dbReference type="Pfam" id="PF00593">
    <property type="entry name" value="TonB_dep_Rec_b-barrel"/>
    <property type="match status" value="1"/>
</dbReference>
<dbReference type="GO" id="GO:0009279">
    <property type="term" value="C:cell outer membrane"/>
    <property type="evidence" value="ECO:0007669"/>
    <property type="project" value="UniProtKB-SubCell"/>
</dbReference>
<keyword evidence="4" id="KW-0410">Iron transport</keyword>
<keyword evidence="3 11" id="KW-1134">Transmembrane beta strand</keyword>